<protein>
    <submittedName>
        <fullName evidence="9">Uncharacterized protein</fullName>
    </submittedName>
</protein>
<reference evidence="9 10" key="1">
    <citation type="submission" date="2015-07" db="EMBL/GenBank/DDBJ databases">
        <title>The genome of Habropoda laboriosa.</title>
        <authorList>
            <person name="Pan H."/>
            <person name="Kapheim K."/>
        </authorList>
    </citation>
    <scope>NUCLEOTIDE SEQUENCE [LARGE SCALE GENOMIC DNA]</scope>
    <source>
        <strain evidence="9">0110345459</strain>
    </source>
</reference>
<dbReference type="GO" id="GO:0007165">
    <property type="term" value="P:signal transduction"/>
    <property type="evidence" value="ECO:0007669"/>
    <property type="project" value="UniProtKB-KW"/>
</dbReference>
<evidence type="ECO:0000256" key="5">
    <source>
        <dbReference type="ARBA" id="ARBA00022989"/>
    </source>
</evidence>
<keyword evidence="3" id="KW-0812">Transmembrane</keyword>
<organism evidence="9 10">
    <name type="scientific">Habropoda laboriosa</name>
    <dbReference type="NCBI Taxonomy" id="597456"/>
    <lineage>
        <taxon>Eukaryota</taxon>
        <taxon>Metazoa</taxon>
        <taxon>Ecdysozoa</taxon>
        <taxon>Arthropoda</taxon>
        <taxon>Hexapoda</taxon>
        <taxon>Insecta</taxon>
        <taxon>Pterygota</taxon>
        <taxon>Neoptera</taxon>
        <taxon>Endopterygota</taxon>
        <taxon>Hymenoptera</taxon>
        <taxon>Apocrita</taxon>
        <taxon>Aculeata</taxon>
        <taxon>Apoidea</taxon>
        <taxon>Anthophila</taxon>
        <taxon>Apidae</taxon>
        <taxon>Habropoda</taxon>
    </lineage>
</organism>
<keyword evidence="7" id="KW-0675">Receptor</keyword>
<evidence type="ECO:0000256" key="8">
    <source>
        <dbReference type="ARBA" id="ARBA00023224"/>
    </source>
</evidence>
<keyword evidence="6" id="KW-0472">Membrane</keyword>
<dbReference type="GO" id="GO:0005549">
    <property type="term" value="F:odorant binding"/>
    <property type="evidence" value="ECO:0007669"/>
    <property type="project" value="InterPro"/>
</dbReference>
<dbReference type="EMBL" id="KQ414693">
    <property type="protein sequence ID" value="KOC63596.1"/>
    <property type="molecule type" value="Genomic_DNA"/>
</dbReference>
<keyword evidence="8" id="KW-0807">Transducer</keyword>
<proteinExistence type="predicted"/>
<evidence type="ECO:0000313" key="9">
    <source>
        <dbReference type="EMBL" id="KOC63596.1"/>
    </source>
</evidence>
<gene>
    <name evidence="9" type="ORF">WH47_03098</name>
</gene>
<evidence type="ECO:0000256" key="2">
    <source>
        <dbReference type="ARBA" id="ARBA00022606"/>
    </source>
</evidence>
<evidence type="ECO:0000256" key="6">
    <source>
        <dbReference type="ARBA" id="ARBA00023136"/>
    </source>
</evidence>
<dbReference type="Pfam" id="PF02949">
    <property type="entry name" value="7tm_6"/>
    <property type="match status" value="1"/>
</dbReference>
<name>A0A0L7QYG8_9HYME</name>
<dbReference type="InterPro" id="IPR004117">
    <property type="entry name" value="7tm6_olfct_rcpt"/>
</dbReference>
<dbReference type="AlphaFoldDB" id="A0A0L7QYG8"/>
<accession>A0A0L7QYG8</accession>
<dbReference type="GO" id="GO:0004984">
    <property type="term" value="F:olfactory receptor activity"/>
    <property type="evidence" value="ECO:0007669"/>
    <property type="project" value="InterPro"/>
</dbReference>
<keyword evidence="10" id="KW-1185">Reference proteome</keyword>
<keyword evidence="5" id="KW-1133">Transmembrane helix</keyword>
<keyword evidence="4" id="KW-0552">Olfaction</keyword>
<evidence type="ECO:0000313" key="10">
    <source>
        <dbReference type="Proteomes" id="UP000053825"/>
    </source>
</evidence>
<evidence type="ECO:0000256" key="7">
    <source>
        <dbReference type="ARBA" id="ARBA00023170"/>
    </source>
</evidence>
<evidence type="ECO:0000256" key="1">
    <source>
        <dbReference type="ARBA" id="ARBA00004141"/>
    </source>
</evidence>
<evidence type="ECO:0000256" key="3">
    <source>
        <dbReference type="ARBA" id="ARBA00022692"/>
    </source>
</evidence>
<evidence type="ECO:0000256" key="4">
    <source>
        <dbReference type="ARBA" id="ARBA00022725"/>
    </source>
</evidence>
<dbReference type="GO" id="GO:0016020">
    <property type="term" value="C:membrane"/>
    <property type="evidence" value="ECO:0007669"/>
    <property type="project" value="UniProtKB-SubCell"/>
</dbReference>
<dbReference type="Proteomes" id="UP000053825">
    <property type="component" value="Unassembled WGS sequence"/>
</dbReference>
<keyword evidence="2" id="KW-0716">Sensory transduction</keyword>
<comment type="subcellular location">
    <subcellularLocation>
        <location evidence="1">Membrane</location>
        <topology evidence="1">Multi-pass membrane protein</topology>
    </subcellularLocation>
</comment>
<sequence>MILACFAYLFLTNHMGQTIMDSSSKLLGEAYSSGWYTASVPAQKTLLYIMQHSIQDYNFSIGGLFVPSYQGFSTVTDSINS</sequence>